<feature type="domain" description="C3H1-type" evidence="7">
    <location>
        <begin position="107"/>
        <end position="135"/>
    </location>
</feature>
<feature type="domain" description="C3H1-type" evidence="7">
    <location>
        <begin position="310"/>
        <end position="338"/>
    </location>
</feature>
<keyword evidence="3 5" id="KW-0862">Zinc</keyword>
<feature type="domain" description="C3H1-type" evidence="7">
    <location>
        <begin position="61"/>
        <end position="89"/>
    </location>
</feature>
<dbReference type="GO" id="GO:0003729">
    <property type="term" value="F:mRNA binding"/>
    <property type="evidence" value="ECO:0007669"/>
    <property type="project" value="UniProtKB-ARBA"/>
</dbReference>
<feature type="region of interest" description="Disordered" evidence="6">
    <location>
        <begin position="470"/>
        <end position="495"/>
    </location>
</feature>
<gene>
    <name evidence="8" type="ORF">C5167_020882</name>
</gene>
<dbReference type="Gene3D" id="2.30.30.1190">
    <property type="match status" value="1"/>
</dbReference>
<dbReference type="PANTHER" id="PTHR12506">
    <property type="entry name" value="PROTEIN PHOSPHATASE RELATED"/>
    <property type="match status" value="1"/>
</dbReference>
<dbReference type="STRING" id="3469.A0A4Y7IXI8"/>
<sequence>MHSRIPGMEGTNTDPPSIDWNNNTGVGVIVSETGLEESMWQLGLGGGGSRNTTSGSSYPERLGEPNCVYYMRTGSCGYGIRCRFNHPRDRTLALGAVRQGEGDYPEREGEPVCQYFMKTGTCKFGSSCKFNHPKFEGGTGNAVLLNYYGYPLRPGEKECSFYIKTGQCKFGETCKFHHPQPSSLTVPAPAPEFYQAVQSSLVPSTQQFGGVPASWQVGRPPLMPGSFVQGTYGSVLVSGGMVPISGWSPYPGSVGQVASPSNQPTFGAGSPYGVTRLSPSAPAYTGAPPPLPMSAAISSSGEKETVYPDRPGLPECRYYMRTGDCKYGSMCRYHHPPELIAPNTMVLSPMGLPLRPIYLFNEQGAPPCTFFAQYGVCKFGPTCKYDHPMGTLSYSPSASSLTDMPVAPYPVGSSPTTLAPCSSSSELRPELITGSSKESFITRVPSSENASSGSVGSIFSKSSIVPHSSLPLAGQSSAPSTGSSAGHDGEIAGSS</sequence>
<keyword evidence="2 5" id="KW-0863">Zinc-finger</keyword>
<evidence type="ECO:0000256" key="5">
    <source>
        <dbReference type="PROSITE-ProRule" id="PRU00723"/>
    </source>
</evidence>
<evidence type="ECO:0000313" key="9">
    <source>
        <dbReference type="Proteomes" id="UP000316621"/>
    </source>
</evidence>
<dbReference type="InterPro" id="IPR036855">
    <property type="entry name" value="Znf_CCCH_sf"/>
</dbReference>
<accession>A0A4Y7IXI8</accession>
<dbReference type="EMBL" id="CM010716">
    <property type="protein sequence ID" value="RZC52461.1"/>
    <property type="molecule type" value="Genomic_DNA"/>
</dbReference>
<evidence type="ECO:0000256" key="1">
    <source>
        <dbReference type="ARBA" id="ARBA00022723"/>
    </source>
</evidence>
<dbReference type="InterPro" id="IPR050974">
    <property type="entry name" value="Plant_ZF_CCCH"/>
</dbReference>
<keyword evidence="9" id="KW-1185">Reference proteome</keyword>
<evidence type="ECO:0000256" key="3">
    <source>
        <dbReference type="ARBA" id="ARBA00022833"/>
    </source>
</evidence>
<keyword evidence="1 5" id="KW-0479">Metal-binding</keyword>
<feature type="compositionally biased region" description="Polar residues" evidence="6">
    <location>
        <begin position="474"/>
        <end position="484"/>
    </location>
</feature>
<organism evidence="8 9">
    <name type="scientific">Papaver somniferum</name>
    <name type="common">Opium poppy</name>
    <dbReference type="NCBI Taxonomy" id="3469"/>
    <lineage>
        <taxon>Eukaryota</taxon>
        <taxon>Viridiplantae</taxon>
        <taxon>Streptophyta</taxon>
        <taxon>Embryophyta</taxon>
        <taxon>Tracheophyta</taxon>
        <taxon>Spermatophyta</taxon>
        <taxon>Magnoliopsida</taxon>
        <taxon>Ranunculales</taxon>
        <taxon>Papaveraceae</taxon>
        <taxon>Papaveroideae</taxon>
        <taxon>Papaver</taxon>
    </lineage>
</organism>
<feature type="zinc finger region" description="C3H1-type" evidence="5">
    <location>
        <begin position="310"/>
        <end position="338"/>
    </location>
</feature>
<protein>
    <recommendedName>
        <fullName evidence="7">C3H1-type domain-containing protein</fullName>
    </recommendedName>
</protein>
<feature type="zinc finger region" description="C3H1-type" evidence="5">
    <location>
        <begin position="362"/>
        <end position="390"/>
    </location>
</feature>
<keyword evidence="4" id="KW-0238">DNA-binding</keyword>
<evidence type="ECO:0000256" key="4">
    <source>
        <dbReference type="ARBA" id="ARBA00023125"/>
    </source>
</evidence>
<dbReference type="InterPro" id="IPR000571">
    <property type="entry name" value="Znf_CCCH"/>
</dbReference>
<feature type="domain" description="C3H1-type" evidence="7">
    <location>
        <begin position="362"/>
        <end position="390"/>
    </location>
</feature>
<evidence type="ECO:0000256" key="2">
    <source>
        <dbReference type="ARBA" id="ARBA00022771"/>
    </source>
</evidence>
<feature type="zinc finger region" description="C3H1-type" evidence="5">
    <location>
        <begin position="107"/>
        <end position="135"/>
    </location>
</feature>
<feature type="zinc finger region" description="C3H1-type" evidence="5">
    <location>
        <begin position="61"/>
        <end position="89"/>
    </location>
</feature>
<evidence type="ECO:0000313" key="8">
    <source>
        <dbReference type="EMBL" id="RZC52461.1"/>
    </source>
</evidence>
<dbReference type="AlphaFoldDB" id="A0A4Y7IXI8"/>
<dbReference type="Gene3D" id="4.10.1000.10">
    <property type="entry name" value="Zinc finger, CCCH-type"/>
    <property type="match status" value="2"/>
</dbReference>
<name>A0A4Y7IXI8_PAPSO</name>
<proteinExistence type="predicted"/>
<dbReference type="Pfam" id="PF00642">
    <property type="entry name" value="zf-CCCH"/>
    <property type="match status" value="5"/>
</dbReference>
<dbReference type="OMA" id="QFGASCK"/>
<reference evidence="8 9" key="1">
    <citation type="journal article" date="2018" name="Science">
        <title>The opium poppy genome and morphinan production.</title>
        <authorList>
            <person name="Guo L."/>
            <person name="Winzer T."/>
            <person name="Yang X."/>
            <person name="Li Y."/>
            <person name="Ning Z."/>
            <person name="He Z."/>
            <person name="Teodor R."/>
            <person name="Lu Y."/>
            <person name="Bowser T.A."/>
            <person name="Graham I.A."/>
            <person name="Ye K."/>
        </authorList>
    </citation>
    <scope>NUCLEOTIDE SEQUENCE [LARGE SCALE GENOMIC DNA]</scope>
    <source>
        <strain evidence="9">cv. HN1</strain>
        <tissue evidence="8">Leaves</tissue>
    </source>
</reference>
<feature type="domain" description="C3H1-type" evidence="7">
    <location>
        <begin position="153"/>
        <end position="181"/>
    </location>
</feature>
<dbReference type="SMART" id="SM00356">
    <property type="entry name" value="ZnF_C3H1"/>
    <property type="match status" value="5"/>
</dbReference>
<feature type="region of interest" description="Disordered" evidence="6">
    <location>
        <begin position="1"/>
        <end position="20"/>
    </location>
</feature>
<feature type="zinc finger region" description="C3H1-type" evidence="5">
    <location>
        <begin position="153"/>
        <end position="181"/>
    </location>
</feature>
<evidence type="ECO:0000259" key="7">
    <source>
        <dbReference type="PROSITE" id="PS50103"/>
    </source>
</evidence>
<feature type="compositionally biased region" description="Polar residues" evidence="6">
    <location>
        <begin position="10"/>
        <end position="20"/>
    </location>
</feature>
<dbReference type="SUPFAM" id="SSF90229">
    <property type="entry name" value="CCCH zinc finger"/>
    <property type="match status" value="5"/>
</dbReference>
<dbReference type="Gramene" id="RZC52461">
    <property type="protein sequence ID" value="RZC52461"/>
    <property type="gene ID" value="C5167_020882"/>
</dbReference>
<dbReference type="Proteomes" id="UP000316621">
    <property type="component" value="Chromosome 2"/>
</dbReference>
<evidence type="ECO:0000256" key="6">
    <source>
        <dbReference type="SAM" id="MobiDB-lite"/>
    </source>
</evidence>
<dbReference type="GO" id="GO:0003677">
    <property type="term" value="F:DNA binding"/>
    <property type="evidence" value="ECO:0007669"/>
    <property type="project" value="UniProtKB-KW"/>
</dbReference>
<dbReference type="PROSITE" id="PS50103">
    <property type="entry name" value="ZF_C3H1"/>
    <property type="match status" value="5"/>
</dbReference>
<dbReference type="GO" id="GO:0008270">
    <property type="term" value="F:zinc ion binding"/>
    <property type="evidence" value="ECO:0007669"/>
    <property type="project" value="UniProtKB-KW"/>
</dbReference>
<dbReference type="PANTHER" id="PTHR12506:SF41">
    <property type="entry name" value="ZINC FINGER CCCH DOMAIN-CONTAINING PROTEIN 58"/>
    <property type="match status" value="1"/>
</dbReference>